<evidence type="ECO:0000259" key="8">
    <source>
        <dbReference type="PROSITE" id="PS50928"/>
    </source>
</evidence>
<dbReference type="PANTHER" id="PTHR30151:SF0">
    <property type="entry name" value="ABC TRANSPORTER PERMEASE PROTEIN MJ0413-RELATED"/>
    <property type="match status" value="1"/>
</dbReference>
<dbReference type="Gene3D" id="1.10.3720.10">
    <property type="entry name" value="MetI-like"/>
    <property type="match status" value="1"/>
</dbReference>
<dbReference type="AlphaFoldDB" id="A0A242M888"/>
<dbReference type="Proteomes" id="UP000194546">
    <property type="component" value="Unassembled WGS sequence"/>
</dbReference>
<evidence type="ECO:0000256" key="5">
    <source>
        <dbReference type="ARBA" id="ARBA00022989"/>
    </source>
</evidence>
<keyword evidence="4 7" id="KW-0812">Transmembrane</keyword>
<dbReference type="InterPro" id="IPR035906">
    <property type="entry name" value="MetI-like_sf"/>
</dbReference>
<dbReference type="EMBL" id="NBTY01000199">
    <property type="protein sequence ID" value="OTP66835.1"/>
    <property type="molecule type" value="Genomic_DNA"/>
</dbReference>
<accession>A0A242M888</accession>
<organism evidence="9 10">
    <name type="scientific">Caballeronia sordidicola</name>
    <name type="common">Burkholderia sordidicola</name>
    <dbReference type="NCBI Taxonomy" id="196367"/>
    <lineage>
        <taxon>Bacteria</taxon>
        <taxon>Pseudomonadati</taxon>
        <taxon>Pseudomonadota</taxon>
        <taxon>Betaproteobacteria</taxon>
        <taxon>Burkholderiales</taxon>
        <taxon>Burkholderiaceae</taxon>
        <taxon>Caballeronia</taxon>
    </lineage>
</organism>
<feature type="transmembrane region" description="Helical" evidence="7">
    <location>
        <begin position="94"/>
        <end position="116"/>
    </location>
</feature>
<evidence type="ECO:0000256" key="3">
    <source>
        <dbReference type="ARBA" id="ARBA00022475"/>
    </source>
</evidence>
<comment type="caution">
    <text evidence="9">The sequence shown here is derived from an EMBL/GenBank/DDBJ whole genome shotgun (WGS) entry which is preliminary data.</text>
</comment>
<reference evidence="9 10" key="1">
    <citation type="submission" date="2017-03" db="EMBL/GenBank/DDBJ databases">
        <title>Genome analysis of strain PAMC 26510.</title>
        <authorList>
            <person name="Oh H.-M."/>
            <person name="Yang J.-A."/>
        </authorList>
    </citation>
    <scope>NUCLEOTIDE SEQUENCE [LARGE SCALE GENOMIC DNA]</scope>
    <source>
        <strain evidence="9 10">PAMC 26510</strain>
    </source>
</reference>
<evidence type="ECO:0000256" key="2">
    <source>
        <dbReference type="ARBA" id="ARBA00022448"/>
    </source>
</evidence>
<evidence type="ECO:0000256" key="7">
    <source>
        <dbReference type="RuleBase" id="RU363032"/>
    </source>
</evidence>
<proteinExistence type="inferred from homology"/>
<evidence type="ECO:0000256" key="1">
    <source>
        <dbReference type="ARBA" id="ARBA00004651"/>
    </source>
</evidence>
<keyword evidence="3" id="KW-1003">Cell membrane</keyword>
<dbReference type="CDD" id="cd06261">
    <property type="entry name" value="TM_PBP2"/>
    <property type="match status" value="1"/>
</dbReference>
<feature type="transmembrane region" description="Helical" evidence="7">
    <location>
        <begin position="174"/>
        <end position="198"/>
    </location>
</feature>
<keyword evidence="5 7" id="KW-1133">Transmembrane helix</keyword>
<feature type="transmembrane region" description="Helical" evidence="7">
    <location>
        <begin position="60"/>
        <end position="82"/>
    </location>
</feature>
<name>A0A242M888_CABSO</name>
<protein>
    <submittedName>
        <fullName evidence="9">ABC-type nitrate/sulfonate/bicarbonate transport system, permease component</fullName>
    </submittedName>
</protein>
<evidence type="ECO:0000256" key="4">
    <source>
        <dbReference type="ARBA" id="ARBA00022692"/>
    </source>
</evidence>
<feature type="transmembrane region" description="Helical" evidence="7">
    <location>
        <begin position="122"/>
        <end position="141"/>
    </location>
</feature>
<feature type="domain" description="ABC transmembrane type-1" evidence="8">
    <location>
        <begin position="56"/>
        <end position="236"/>
    </location>
</feature>
<dbReference type="SUPFAM" id="SSF161098">
    <property type="entry name" value="MetI-like"/>
    <property type="match status" value="1"/>
</dbReference>
<sequence length="252" mass="27823">MKVAARWRLALVVLFVATLEVASRLAWIDPVSFIPPSRMVEGAWALLASGDYTHDILQTLANATLAVLLAVTGGFAFGVGLFRLPRLRRVIDPLLLSYYAVPIFVVYPVLIVIFGLNRWPLVAIGFLFGVVAMAANTLNGLERVPRVLLRSARAMRMSALDEIRLVTLPSSLPFVFTGIKLTVVYAFIAVIAGEFVLAGSGFGFRIAYAYNNFDNPTMYGLMLLLLVFVGTLNMLLHMAEQRLYSRIRRSPA</sequence>
<dbReference type="Pfam" id="PF00528">
    <property type="entry name" value="BPD_transp_1"/>
    <property type="match status" value="1"/>
</dbReference>
<dbReference type="RefSeq" id="WP_086383653.1">
    <property type="nucleotide sequence ID" value="NZ_NBTY01000199.1"/>
</dbReference>
<keyword evidence="6 7" id="KW-0472">Membrane</keyword>
<evidence type="ECO:0000313" key="9">
    <source>
        <dbReference type="EMBL" id="OTP66835.1"/>
    </source>
</evidence>
<dbReference type="PROSITE" id="PS50928">
    <property type="entry name" value="ABC_TM1"/>
    <property type="match status" value="1"/>
</dbReference>
<evidence type="ECO:0000256" key="6">
    <source>
        <dbReference type="ARBA" id="ARBA00023136"/>
    </source>
</evidence>
<dbReference type="GO" id="GO:0055085">
    <property type="term" value="P:transmembrane transport"/>
    <property type="evidence" value="ECO:0007669"/>
    <property type="project" value="InterPro"/>
</dbReference>
<dbReference type="InterPro" id="IPR000515">
    <property type="entry name" value="MetI-like"/>
</dbReference>
<keyword evidence="2 7" id="KW-0813">Transport</keyword>
<feature type="transmembrane region" description="Helical" evidence="7">
    <location>
        <begin position="218"/>
        <end position="239"/>
    </location>
</feature>
<comment type="subcellular location">
    <subcellularLocation>
        <location evidence="1 7">Cell membrane</location>
        <topology evidence="1 7">Multi-pass membrane protein</topology>
    </subcellularLocation>
</comment>
<dbReference type="PANTHER" id="PTHR30151">
    <property type="entry name" value="ALKANE SULFONATE ABC TRANSPORTER-RELATED, MEMBRANE SUBUNIT"/>
    <property type="match status" value="1"/>
</dbReference>
<dbReference type="GO" id="GO:0005886">
    <property type="term" value="C:plasma membrane"/>
    <property type="evidence" value="ECO:0007669"/>
    <property type="project" value="UniProtKB-SubCell"/>
</dbReference>
<comment type="similarity">
    <text evidence="7">Belongs to the binding-protein-dependent transport system permease family.</text>
</comment>
<gene>
    <name evidence="9" type="ORF">PAMC26510_33905</name>
</gene>
<evidence type="ECO:0000313" key="10">
    <source>
        <dbReference type="Proteomes" id="UP000194546"/>
    </source>
</evidence>